<protein>
    <submittedName>
        <fullName evidence="3">Uncharacterized protein</fullName>
    </submittedName>
</protein>
<name>A0A2J6RQS7_HYAVF</name>
<keyword evidence="4" id="KW-1185">Reference proteome</keyword>
<dbReference type="EMBL" id="KZ613945">
    <property type="protein sequence ID" value="PMD40869.1"/>
    <property type="molecule type" value="Genomic_DNA"/>
</dbReference>
<evidence type="ECO:0000256" key="2">
    <source>
        <dbReference type="SAM" id="SignalP"/>
    </source>
</evidence>
<accession>A0A2J6RQS7</accession>
<evidence type="ECO:0000313" key="3">
    <source>
        <dbReference type="EMBL" id="PMD40869.1"/>
    </source>
</evidence>
<proteinExistence type="predicted"/>
<feature type="chain" id="PRO_5014471233" evidence="2">
    <location>
        <begin position="21"/>
        <end position="120"/>
    </location>
</feature>
<sequence>MKTTLSLTTVFTLLLTLTSAAPPHPISVSKTTNTHINARSGTQTAAGILNIIGGAIPGPAGAIVGDVGKGLGGKGAAGAGTAGAAGAATTGTAKAAKAGAAGGAGGATKATAGKKIEGSA</sequence>
<keyword evidence="2" id="KW-0732">Signal</keyword>
<evidence type="ECO:0000256" key="1">
    <source>
        <dbReference type="SAM" id="MobiDB-lite"/>
    </source>
</evidence>
<feature type="region of interest" description="Disordered" evidence="1">
    <location>
        <begin position="98"/>
        <end position="120"/>
    </location>
</feature>
<reference evidence="3 4" key="1">
    <citation type="submission" date="2016-04" db="EMBL/GenBank/DDBJ databases">
        <title>A degradative enzymes factory behind the ericoid mycorrhizal symbiosis.</title>
        <authorList>
            <consortium name="DOE Joint Genome Institute"/>
            <person name="Martino E."/>
            <person name="Morin E."/>
            <person name="Grelet G."/>
            <person name="Kuo A."/>
            <person name="Kohler A."/>
            <person name="Daghino S."/>
            <person name="Barry K."/>
            <person name="Choi C."/>
            <person name="Cichocki N."/>
            <person name="Clum A."/>
            <person name="Copeland A."/>
            <person name="Hainaut M."/>
            <person name="Haridas S."/>
            <person name="Labutti K."/>
            <person name="Lindquist E."/>
            <person name="Lipzen A."/>
            <person name="Khouja H.-R."/>
            <person name="Murat C."/>
            <person name="Ohm R."/>
            <person name="Olson A."/>
            <person name="Spatafora J."/>
            <person name="Veneault-Fourrey C."/>
            <person name="Henrissat B."/>
            <person name="Grigoriev I."/>
            <person name="Martin F."/>
            <person name="Perotto S."/>
        </authorList>
    </citation>
    <scope>NUCLEOTIDE SEQUENCE [LARGE SCALE GENOMIC DNA]</scope>
    <source>
        <strain evidence="3 4">F</strain>
    </source>
</reference>
<dbReference type="Proteomes" id="UP000235786">
    <property type="component" value="Unassembled WGS sequence"/>
</dbReference>
<feature type="signal peptide" evidence="2">
    <location>
        <begin position="1"/>
        <end position="20"/>
    </location>
</feature>
<dbReference type="AlphaFoldDB" id="A0A2J6RQS7"/>
<organism evidence="3 4">
    <name type="scientific">Hyaloscypha variabilis (strain UAMH 11265 / GT02V1 / F)</name>
    <name type="common">Meliniomyces variabilis</name>
    <dbReference type="NCBI Taxonomy" id="1149755"/>
    <lineage>
        <taxon>Eukaryota</taxon>
        <taxon>Fungi</taxon>
        <taxon>Dikarya</taxon>
        <taxon>Ascomycota</taxon>
        <taxon>Pezizomycotina</taxon>
        <taxon>Leotiomycetes</taxon>
        <taxon>Helotiales</taxon>
        <taxon>Hyaloscyphaceae</taxon>
        <taxon>Hyaloscypha</taxon>
        <taxon>Hyaloscypha variabilis</taxon>
    </lineage>
</organism>
<evidence type="ECO:0000313" key="4">
    <source>
        <dbReference type="Proteomes" id="UP000235786"/>
    </source>
</evidence>
<gene>
    <name evidence="3" type="ORF">L207DRAFT_346902</name>
</gene>